<organism evidence="7 9">
    <name type="scientific">Iris pallida</name>
    <name type="common">Sweet iris</name>
    <dbReference type="NCBI Taxonomy" id="29817"/>
    <lineage>
        <taxon>Eukaryota</taxon>
        <taxon>Viridiplantae</taxon>
        <taxon>Streptophyta</taxon>
        <taxon>Embryophyta</taxon>
        <taxon>Tracheophyta</taxon>
        <taxon>Spermatophyta</taxon>
        <taxon>Magnoliopsida</taxon>
        <taxon>Liliopsida</taxon>
        <taxon>Asparagales</taxon>
        <taxon>Iridaceae</taxon>
        <taxon>Iridoideae</taxon>
        <taxon>Irideae</taxon>
        <taxon>Iris</taxon>
    </lineage>
</organism>
<keyword evidence="4" id="KW-0539">Nucleus</keyword>
<feature type="compositionally biased region" description="Basic and acidic residues" evidence="5">
    <location>
        <begin position="35"/>
        <end position="44"/>
    </location>
</feature>
<feature type="region of interest" description="Disordered" evidence="5">
    <location>
        <begin position="354"/>
        <end position="394"/>
    </location>
</feature>
<evidence type="ECO:0000313" key="7">
    <source>
        <dbReference type="EMBL" id="KAJ6804781.1"/>
    </source>
</evidence>
<feature type="domain" description="Sas10 C-terminal" evidence="6">
    <location>
        <begin position="608"/>
        <end position="681"/>
    </location>
</feature>
<comment type="similarity">
    <text evidence="2">Belongs to the SAS10 family.</text>
</comment>
<keyword evidence="9" id="KW-1185">Reference proteome</keyword>
<feature type="compositionally biased region" description="Basic and acidic residues" evidence="5">
    <location>
        <begin position="360"/>
        <end position="385"/>
    </location>
</feature>
<reference evidence="7" key="2">
    <citation type="submission" date="2023-04" db="EMBL/GenBank/DDBJ databases">
        <authorList>
            <person name="Bruccoleri R.E."/>
            <person name="Oakeley E.J."/>
            <person name="Faust A.-M."/>
            <person name="Dessus-Babus S."/>
            <person name="Altorfer M."/>
            <person name="Burckhardt D."/>
            <person name="Oertli M."/>
            <person name="Naumann U."/>
            <person name="Petersen F."/>
            <person name="Wong J."/>
        </authorList>
    </citation>
    <scope>NUCLEOTIDE SEQUENCE</scope>
    <source>
        <strain evidence="7">GSM-AAB239-AS_SAM_17_03QT</strain>
        <tissue evidence="7">Leaf</tissue>
    </source>
</reference>
<dbReference type="GO" id="GO:0000462">
    <property type="term" value="P:maturation of SSU-rRNA from tricistronic rRNA transcript (SSU-rRNA, 5.8S rRNA, LSU-rRNA)"/>
    <property type="evidence" value="ECO:0007669"/>
    <property type="project" value="TreeGrafter"/>
</dbReference>
<feature type="compositionally biased region" description="Basic residues" evidence="5">
    <location>
        <begin position="632"/>
        <end position="652"/>
    </location>
</feature>
<name>A0AAX6ELH0_IRIPA</name>
<evidence type="ECO:0000256" key="2">
    <source>
        <dbReference type="ARBA" id="ARBA00010979"/>
    </source>
</evidence>
<protein>
    <submittedName>
        <fullName evidence="7">Something about silencing protein 10</fullName>
    </submittedName>
</protein>
<evidence type="ECO:0000256" key="4">
    <source>
        <dbReference type="ARBA" id="ARBA00023242"/>
    </source>
</evidence>
<dbReference type="EMBL" id="JANAVB010008197">
    <property type="protein sequence ID" value="KAJ6841965.1"/>
    <property type="molecule type" value="Genomic_DNA"/>
</dbReference>
<dbReference type="Pfam" id="PF04000">
    <property type="entry name" value="Sas10_Utp3"/>
    <property type="match status" value="1"/>
</dbReference>
<dbReference type="PANTHER" id="PTHR13237:SF8">
    <property type="entry name" value="SOMETHING ABOUT SILENCING PROTEIN 10"/>
    <property type="match status" value="1"/>
</dbReference>
<feature type="compositionally biased region" description="Basic and acidic residues" evidence="5">
    <location>
        <begin position="539"/>
        <end position="566"/>
    </location>
</feature>
<dbReference type="EMBL" id="JANAVB010035817">
    <property type="protein sequence ID" value="KAJ6804781.1"/>
    <property type="molecule type" value="Genomic_DNA"/>
</dbReference>
<evidence type="ECO:0000313" key="9">
    <source>
        <dbReference type="Proteomes" id="UP001140949"/>
    </source>
</evidence>
<dbReference type="Proteomes" id="UP001140949">
    <property type="component" value="Unassembled WGS sequence"/>
</dbReference>
<proteinExistence type="inferred from homology"/>
<dbReference type="InterPro" id="IPR018972">
    <property type="entry name" value="Sas10_C_dom"/>
</dbReference>
<dbReference type="GO" id="GO:0032040">
    <property type="term" value="C:small-subunit processome"/>
    <property type="evidence" value="ECO:0007669"/>
    <property type="project" value="TreeGrafter"/>
</dbReference>
<dbReference type="Pfam" id="PF09368">
    <property type="entry name" value="Sas10"/>
    <property type="match status" value="1"/>
</dbReference>
<sequence>MAKGSKRPRTPAGKPTKTRASNKIFREEDIDDEVDAFHKQRDIVPLDAYDEDGDSDEDDDMEQPVFDFEDGNNDESDNSGSDGGEDADANDKDDGVDDTIQDKGFAAKIARQAKYLRQKFGGIDDDMDDDVEVDKEEKKSVWGRKKNLYYDADNVDYELQSSDEDPMEEEAEVVKIQREKAKFLSMEDFGFDNAYGTRSDSDGQEETFLGAFTGKKAAEKHIMDAVLEGSAVDSYEDTTKDLSGLTKEEQMEVVYSSAPELVALLAELSDVLDQLKHMNPFLPEVEKDRTDKTKGGMNFLEVKRSLLLAYCQAISFYLLLKSEGHSVREHPVKARLVEIKNLLEKAKEIGASISPQTEEIANHESETRNKVAEDRLGSEQGDKHASARVADSTAASVTVQLDKDKSKDILNKNGNKKQQDTNMGFQSMEMLKVRANLEAKLKQKGIFNMTNPKPVKDQNVTTKPSNQRLETFDDFADEVHGTSVLQSRKPSQLLATKVKRQKLASGGDDDLPKRDDIGERRRKFELRVLARSGTNPLGDDGHTGDEDDIGKEKRSRDGYVQEKNEETPESEDEFYQQVKKQRAGKLMAKSQLYSRTPAAPSPMLEIEEDGKRHISYQMEKNRGLTRHRKKLTKNPRKKYKIKHQKAVIRRKGQVRDIRKPTGPYGGEASGINANVSRSIRFKS</sequence>
<dbReference type="PANTHER" id="PTHR13237">
    <property type="entry name" value="SOMETHING ABOUT SILENCING PROTEIN 10-RELATED"/>
    <property type="match status" value="1"/>
</dbReference>
<reference evidence="7" key="1">
    <citation type="journal article" date="2023" name="GigaByte">
        <title>Genome assembly of the bearded iris, Iris pallida Lam.</title>
        <authorList>
            <person name="Bruccoleri R.E."/>
            <person name="Oakeley E.J."/>
            <person name="Faust A.M.E."/>
            <person name="Altorfer M."/>
            <person name="Dessus-Babus S."/>
            <person name="Burckhardt D."/>
            <person name="Oertli M."/>
            <person name="Naumann U."/>
            <person name="Petersen F."/>
            <person name="Wong J."/>
        </authorList>
    </citation>
    <scope>NUCLEOTIDE SEQUENCE</scope>
    <source>
        <strain evidence="7">GSM-AAB239-AS_SAM_17_03QT</strain>
    </source>
</reference>
<feature type="region of interest" description="Disordered" evidence="5">
    <location>
        <begin position="1"/>
        <end position="99"/>
    </location>
</feature>
<gene>
    <name evidence="7" type="ORF">M6B38_184730</name>
    <name evidence="8" type="ORF">M6B38_303880</name>
</gene>
<accession>A0AAX6ELH0</accession>
<comment type="caution">
    <text evidence="7">The sequence shown here is derived from an EMBL/GenBank/DDBJ whole genome shotgun (WGS) entry which is preliminary data.</text>
</comment>
<dbReference type="InterPro" id="IPR007146">
    <property type="entry name" value="Sas10/Utp3/C1D"/>
</dbReference>
<feature type="region of interest" description="Disordered" evidence="5">
    <location>
        <begin position="499"/>
        <end position="518"/>
    </location>
</feature>
<comment type="subcellular location">
    <subcellularLocation>
        <location evidence="1">Nucleus</location>
    </subcellularLocation>
</comment>
<feature type="region of interest" description="Disordered" evidence="5">
    <location>
        <begin position="632"/>
        <end position="683"/>
    </location>
</feature>
<evidence type="ECO:0000259" key="6">
    <source>
        <dbReference type="Pfam" id="PF09368"/>
    </source>
</evidence>
<evidence type="ECO:0000313" key="8">
    <source>
        <dbReference type="EMBL" id="KAJ6841965.1"/>
    </source>
</evidence>
<dbReference type="AlphaFoldDB" id="A0AAX6ELH0"/>
<keyword evidence="3" id="KW-0597">Phosphoprotein</keyword>
<feature type="compositionally biased region" description="Acidic residues" evidence="5">
    <location>
        <begin position="48"/>
        <end position="88"/>
    </location>
</feature>
<feature type="region of interest" description="Disordered" evidence="5">
    <location>
        <begin position="528"/>
        <end position="574"/>
    </location>
</feature>
<evidence type="ECO:0000256" key="1">
    <source>
        <dbReference type="ARBA" id="ARBA00004123"/>
    </source>
</evidence>
<evidence type="ECO:0000256" key="3">
    <source>
        <dbReference type="ARBA" id="ARBA00022553"/>
    </source>
</evidence>
<evidence type="ECO:0000256" key="5">
    <source>
        <dbReference type="SAM" id="MobiDB-lite"/>
    </source>
</evidence>